<comment type="similarity">
    <text evidence="2">Belongs to the peptidase S54 family.</text>
</comment>
<dbReference type="InterPro" id="IPR035952">
    <property type="entry name" value="Rhomboid-like_sf"/>
</dbReference>
<evidence type="ECO:0000256" key="6">
    <source>
        <dbReference type="ARBA" id="ARBA00023136"/>
    </source>
</evidence>
<evidence type="ECO:0000259" key="8">
    <source>
        <dbReference type="Pfam" id="PF01694"/>
    </source>
</evidence>
<dbReference type="RefSeq" id="WP_072906951.1">
    <property type="nucleotide sequence ID" value="NZ_FQZT01000003.1"/>
</dbReference>
<organism evidence="9 10">
    <name type="scientific">Malonomonas rubra DSM 5091</name>
    <dbReference type="NCBI Taxonomy" id="1122189"/>
    <lineage>
        <taxon>Bacteria</taxon>
        <taxon>Pseudomonadati</taxon>
        <taxon>Thermodesulfobacteriota</taxon>
        <taxon>Desulfuromonadia</taxon>
        <taxon>Desulfuromonadales</taxon>
        <taxon>Geopsychrobacteraceae</taxon>
        <taxon>Malonomonas</taxon>
    </lineage>
</organism>
<dbReference type="GO" id="GO:0004252">
    <property type="term" value="F:serine-type endopeptidase activity"/>
    <property type="evidence" value="ECO:0007669"/>
    <property type="project" value="InterPro"/>
</dbReference>
<gene>
    <name evidence="9" type="ORF">SAMN02745165_01297</name>
</gene>
<dbReference type="STRING" id="1122189.SAMN02745165_01297"/>
<feature type="transmembrane region" description="Helical" evidence="7">
    <location>
        <begin position="291"/>
        <end position="313"/>
    </location>
</feature>
<evidence type="ECO:0000256" key="3">
    <source>
        <dbReference type="ARBA" id="ARBA00022692"/>
    </source>
</evidence>
<name>A0A1M6FID3_MALRU</name>
<proteinExistence type="inferred from homology"/>
<evidence type="ECO:0000256" key="5">
    <source>
        <dbReference type="ARBA" id="ARBA00022989"/>
    </source>
</evidence>
<dbReference type="Pfam" id="PF01694">
    <property type="entry name" value="Rhomboid"/>
    <property type="match status" value="1"/>
</dbReference>
<keyword evidence="3 7" id="KW-0812">Transmembrane</keyword>
<evidence type="ECO:0000256" key="4">
    <source>
        <dbReference type="ARBA" id="ARBA00022801"/>
    </source>
</evidence>
<dbReference type="GO" id="GO:0016020">
    <property type="term" value="C:membrane"/>
    <property type="evidence" value="ECO:0007669"/>
    <property type="project" value="UniProtKB-SubCell"/>
</dbReference>
<evidence type="ECO:0000256" key="7">
    <source>
        <dbReference type="SAM" id="Phobius"/>
    </source>
</evidence>
<evidence type="ECO:0000313" key="9">
    <source>
        <dbReference type="EMBL" id="SHI97372.1"/>
    </source>
</evidence>
<keyword evidence="10" id="KW-1185">Reference proteome</keyword>
<dbReference type="Proteomes" id="UP000184171">
    <property type="component" value="Unassembled WGS sequence"/>
</dbReference>
<evidence type="ECO:0000313" key="10">
    <source>
        <dbReference type="Proteomes" id="UP000184171"/>
    </source>
</evidence>
<evidence type="ECO:0000256" key="1">
    <source>
        <dbReference type="ARBA" id="ARBA00004141"/>
    </source>
</evidence>
<keyword evidence="6 7" id="KW-0472">Membrane</keyword>
<dbReference type="InterPro" id="IPR050925">
    <property type="entry name" value="Rhomboid_protease_S54"/>
</dbReference>
<feature type="transmembrane region" description="Helical" evidence="7">
    <location>
        <begin position="261"/>
        <end position="279"/>
    </location>
</feature>
<dbReference type="PANTHER" id="PTHR43731">
    <property type="entry name" value="RHOMBOID PROTEASE"/>
    <property type="match status" value="1"/>
</dbReference>
<keyword evidence="4" id="KW-0378">Hydrolase</keyword>
<dbReference type="SUPFAM" id="SSF144091">
    <property type="entry name" value="Rhomboid-like"/>
    <property type="match status" value="1"/>
</dbReference>
<reference evidence="9 10" key="1">
    <citation type="submission" date="2016-11" db="EMBL/GenBank/DDBJ databases">
        <authorList>
            <person name="Jaros S."/>
            <person name="Januszkiewicz K."/>
            <person name="Wedrychowicz H."/>
        </authorList>
    </citation>
    <scope>NUCLEOTIDE SEQUENCE [LARGE SCALE GENOMIC DNA]</scope>
    <source>
        <strain evidence="9 10">DSM 5091</strain>
    </source>
</reference>
<dbReference type="EMBL" id="FQZT01000003">
    <property type="protein sequence ID" value="SHI97372.1"/>
    <property type="molecule type" value="Genomic_DNA"/>
</dbReference>
<feature type="domain" description="Peptidase S54 rhomboid" evidence="8">
    <location>
        <begin position="142"/>
        <end position="280"/>
    </location>
</feature>
<dbReference type="AlphaFoldDB" id="A0A1M6FID3"/>
<dbReference type="Gene3D" id="1.20.1540.10">
    <property type="entry name" value="Rhomboid-like"/>
    <property type="match status" value="1"/>
</dbReference>
<feature type="transmembrane region" description="Helical" evidence="7">
    <location>
        <begin position="238"/>
        <end position="255"/>
    </location>
</feature>
<dbReference type="InterPro" id="IPR022764">
    <property type="entry name" value="Peptidase_S54_rhomboid_dom"/>
</dbReference>
<protein>
    <submittedName>
        <fullName evidence="9">Rhomboid family protein</fullName>
    </submittedName>
</protein>
<dbReference type="OrthoDB" id="9813074at2"/>
<keyword evidence="5 7" id="KW-1133">Transmembrane helix</keyword>
<comment type="subcellular location">
    <subcellularLocation>
        <location evidence="1">Membrane</location>
        <topology evidence="1">Multi-pass membrane protein</topology>
    </subcellularLocation>
</comment>
<sequence>MDQEEISVEQLDWIPVPSQLRDGLQNQPLSKRQMRNWSLVLQSRRIRFRIRRVQQGWQLQVPVERYQKALDELRTFEQANRNWPPPLPQLPQQKENTASTIWVLICLGLFHILTQKQVSLLGHAAVDWYGLGNADAGKILDGQWWRLVTALTLHSGGVHLTGNIVVGGIFANRLCRELGGGVGWSLLLLCGAGGNLLNALMQSPSHRSIGASTAVFAAVGLLAAINMMRYRGNLRHRWPLPVAAALGLLALLGVGGENTDIGAHLFGFACGTLAGILYGKFASDTPPSGKVNLLLVLFSLLLPLSCWLLALLFG</sequence>
<accession>A0A1M6FID3</accession>
<dbReference type="PANTHER" id="PTHR43731:SF14">
    <property type="entry name" value="PRESENILIN-ASSOCIATED RHOMBOID-LIKE PROTEIN, MITOCHONDRIAL"/>
    <property type="match status" value="1"/>
</dbReference>
<feature type="transmembrane region" description="Helical" evidence="7">
    <location>
        <begin position="178"/>
        <end position="197"/>
    </location>
</feature>
<feature type="transmembrane region" description="Helical" evidence="7">
    <location>
        <begin position="209"/>
        <end position="226"/>
    </location>
</feature>
<evidence type="ECO:0000256" key="2">
    <source>
        <dbReference type="ARBA" id="ARBA00009045"/>
    </source>
</evidence>